<evidence type="ECO:0000256" key="1">
    <source>
        <dbReference type="RuleBase" id="RU363019"/>
    </source>
</evidence>
<dbReference type="EMBL" id="CAJHUB010000754">
    <property type="protein sequence ID" value="CAD7682138.1"/>
    <property type="molecule type" value="Genomic_DNA"/>
</dbReference>
<comment type="function">
    <text evidence="1">PPIases accelerate the folding of proteins. It catalyzes the cis-trans isomerization of proline imidic peptide bonds in oligopeptides.</text>
</comment>
<keyword evidence="1" id="KW-0413">Isomerase</keyword>
<dbReference type="AlphaFoldDB" id="A0A811YXL8"/>
<feature type="domain" description="PPIase cyclophilin-type" evidence="2">
    <location>
        <begin position="1"/>
        <end position="99"/>
    </location>
</feature>
<dbReference type="SUPFAM" id="SSF50891">
    <property type="entry name" value="Cyclophilin-like"/>
    <property type="match status" value="1"/>
</dbReference>
<dbReference type="GO" id="GO:0005737">
    <property type="term" value="C:cytoplasm"/>
    <property type="evidence" value="ECO:0007669"/>
    <property type="project" value="TreeGrafter"/>
</dbReference>
<dbReference type="PANTHER" id="PTHR11071">
    <property type="entry name" value="PEPTIDYL-PROLYL CIS-TRANS ISOMERASE"/>
    <property type="match status" value="1"/>
</dbReference>
<evidence type="ECO:0000313" key="3">
    <source>
        <dbReference type="EMBL" id="CAD7682138.1"/>
    </source>
</evidence>
<dbReference type="Gene3D" id="2.40.100.10">
    <property type="entry name" value="Cyclophilin-like"/>
    <property type="match status" value="1"/>
</dbReference>
<comment type="caution">
    <text evidence="3">The sequence shown here is derived from an EMBL/GenBank/DDBJ whole genome shotgun (WGS) entry which is preliminary data.</text>
</comment>
<organism evidence="3 4">
    <name type="scientific">Nyctereutes procyonoides</name>
    <name type="common">Raccoon dog</name>
    <name type="synonym">Canis procyonoides</name>
    <dbReference type="NCBI Taxonomy" id="34880"/>
    <lineage>
        <taxon>Eukaryota</taxon>
        <taxon>Metazoa</taxon>
        <taxon>Chordata</taxon>
        <taxon>Craniata</taxon>
        <taxon>Vertebrata</taxon>
        <taxon>Euteleostomi</taxon>
        <taxon>Mammalia</taxon>
        <taxon>Eutheria</taxon>
        <taxon>Laurasiatheria</taxon>
        <taxon>Carnivora</taxon>
        <taxon>Caniformia</taxon>
        <taxon>Canidae</taxon>
        <taxon>Nyctereutes</taxon>
    </lineage>
</organism>
<comment type="catalytic activity">
    <reaction evidence="1">
        <text>[protein]-peptidylproline (omega=180) = [protein]-peptidylproline (omega=0)</text>
        <dbReference type="Rhea" id="RHEA:16237"/>
        <dbReference type="Rhea" id="RHEA-COMP:10747"/>
        <dbReference type="Rhea" id="RHEA-COMP:10748"/>
        <dbReference type="ChEBI" id="CHEBI:83833"/>
        <dbReference type="ChEBI" id="CHEBI:83834"/>
        <dbReference type="EC" id="5.2.1.8"/>
    </reaction>
</comment>
<keyword evidence="4" id="KW-1185">Reference proteome</keyword>
<dbReference type="InterPro" id="IPR002130">
    <property type="entry name" value="Cyclophilin-type_PPIase_dom"/>
</dbReference>
<name>A0A811YXL8_NYCPR</name>
<dbReference type="GO" id="GO:0003755">
    <property type="term" value="F:peptidyl-prolyl cis-trans isomerase activity"/>
    <property type="evidence" value="ECO:0007669"/>
    <property type="project" value="UniProtKB-UniRule"/>
</dbReference>
<sequence length="99" mass="10858">MCSGGDFTCQNRTGGKSIYGKKFDDENSVLKHTGNGILSMANVGPNMNSSQFFICTANTEWLDGKHVVFSKVKEGMDIVKAIEHFGTRMARPARRSALL</sequence>
<reference evidence="3" key="1">
    <citation type="submission" date="2020-12" db="EMBL/GenBank/DDBJ databases">
        <authorList>
            <consortium name="Molecular Ecology Group"/>
        </authorList>
    </citation>
    <scope>NUCLEOTIDE SEQUENCE</scope>
    <source>
        <strain evidence="3">TBG_1078</strain>
    </source>
</reference>
<evidence type="ECO:0000313" key="4">
    <source>
        <dbReference type="Proteomes" id="UP000645828"/>
    </source>
</evidence>
<dbReference type="EC" id="5.2.1.8" evidence="1"/>
<dbReference type="PRINTS" id="PR00153">
    <property type="entry name" value="CSAPPISMRASE"/>
</dbReference>
<gene>
    <name evidence="3" type="ORF">NYPRO_LOCUS14930</name>
</gene>
<dbReference type="GO" id="GO:0016018">
    <property type="term" value="F:cyclosporin A binding"/>
    <property type="evidence" value="ECO:0007669"/>
    <property type="project" value="TreeGrafter"/>
</dbReference>
<dbReference type="PROSITE" id="PS50072">
    <property type="entry name" value="CSA_PPIASE_2"/>
    <property type="match status" value="1"/>
</dbReference>
<protein>
    <recommendedName>
        <fullName evidence="1">Peptidyl-prolyl cis-trans isomerase</fullName>
        <shortName evidence="1">PPIase</shortName>
        <ecNumber evidence="1">5.2.1.8</ecNumber>
    </recommendedName>
</protein>
<proteinExistence type="inferred from homology"/>
<accession>A0A811YXL8</accession>
<dbReference type="Proteomes" id="UP000645828">
    <property type="component" value="Unassembled WGS sequence"/>
</dbReference>
<dbReference type="InterPro" id="IPR029000">
    <property type="entry name" value="Cyclophilin-like_dom_sf"/>
</dbReference>
<evidence type="ECO:0000259" key="2">
    <source>
        <dbReference type="PROSITE" id="PS50072"/>
    </source>
</evidence>
<keyword evidence="1" id="KW-0697">Rotamase</keyword>
<comment type="similarity">
    <text evidence="1">Belongs to the cyclophilin-type PPIase family.</text>
</comment>
<dbReference type="GO" id="GO:0006457">
    <property type="term" value="P:protein folding"/>
    <property type="evidence" value="ECO:0007669"/>
    <property type="project" value="TreeGrafter"/>
</dbReference>
<dbReference type="PANTHER" id="PTHR11071:SF490">
    <property type="entry name" value="PEPTIDYL-PROLYL CIS-TRANS ISOMERASE A"/>
    <property type="match status" value="1"/>
</dbReference>
<dbReference type="Pfam" id="PF00160">
    <property type="entry name" value="Pro_isomerase"/>
    <property type="match status" value="1"/>
</dbReference>